<dbReference type="RefSeq" id="WP_189506940.1">
    <property type="nucleotide sequence ID" value="NZ_BMZQ01000005.1"/>
</dbReference>
<dbReference type="PANTHER" id="PTHR10204:SF34">
    <property type="entry name" value="NAD(P)H DEHYDROGENASE [QUINONE] 1 ISOFORM 1"/>
    <property type="match status" value="1"/>
</dbReference>
<keyword evidence="2" id="KW-0560">Oxidoreductase</keyword>
<organism evidence="4 5">
    <name type="scientific">Tianweitania populi</name>
    <dbReference type="NCBI Taxonomy" id="1607949"/>
    <lineage>
        <taxon>Bacteria</taxon>
        <taxon>Pseudomonadati</taxon>
        <taxon>Pseudomonadota</taxon>
        <taxon>Alphaproteobacteria</taxon>
        <taxon>Hyphomicrobiales</taxon>
        <taxon>Phyllobacteriaceae</taxon>
        <taxon>Tianweitania</taxon>
    </lineage>
</organism>
<accession>A0A8J3DSS6</accession>
<evidence type="ECO:0000259" key="3">
    <source>
        <dbReference type="Pfam" id="PF02525"/>
    </source>
</evidence>
<keyword evidence="5" id="KW-1185">Reference proteome</keyword>
<sequence length="243" mass="26871">MAAGKNVLIVYAHPEPASFNAALRDRARAALERAGHRVVVSDLYAEGFNPLAGRHDFTSVADPAIFHYQTEQAHAARHDTFAPDIAREQERVANADLILFQFPLWWGGPPAIIKGWGERVLAYGFGYADGLRYETGVFRGRRAMVSMTSGGTTARFGASNAYGDLQSQVLWQLQHLGLEYMGYELEEPFVAYGAPRTDHAGRLAYLDELEQRVLAAAAKPVDRSLTITNPLDLVPDGAWKQQR</sequence>
<dbReference type="PANTHER" id="PTHR10204">
    <property type="entry name" value="NAD P H OXIDOREDUCTASE-RELATED"/>
    <property type="match status" value="1"/>
</dbReference>
<dbReference type="Proteomes" id="UP000630142">
    <property type="component" value="Unassembled WGS sequence"/>
</dbReference>
<dbReference type="GO" id="GO:0005829">
    <property type="term" value="C:cytosol"/>
    <property type="evidence" value="ECO:0007669"/>
    <property type="project" value="TreeGrafter"/>
</dbReference>
<name>A0A8J3DSS6_9HYPH</name>
<dbReference type="GO" id="GO:0003955">
    <property type="term" value="F:NAD(P)H dehydrogenase (quinone) activity"/>
    <property type="evidence" value="ECO:0007669"/>
    <property type="project" value="TreeGrafter"/>
</dbReference>
<dbReference type="FunFam" id="3.40.50.360:FF:000054">
    <property type="entry name" value="NAD(P)H dehydrogenase, quinone 1"/>
    <property type="match status" value="1"/>
</dbReference>
<dbReference type="SUPFAM" id="SSF52218">
    <property type="entry name" value="Flavoproteins"/>
    <property type="match status" value="1"/>
</dbReference>
<dbReference type="AlphaFoldDB" id="A0A8J3DSS6"/>
<evidence type="ECO:0000313" key="5">
    <source>
        <dbReference type="Proteomes" id="UP000630142"/>
    </source>
</evidence>
<comment type="caution">
    <text evidence="4">The sequence shown here is derived from an EMBL/GenBank/DDBJ whole genome shotgun (WGS) entry which is preliminary data.</text>
</comment>
<dbReference type="Pfam" id="PF02525">
    <property type="entry name" value="Flavodoxin_2"/>
    <property type="match status" value="1"/>
</dbReference>
<evidence type="ECO:0000313" key="4">
    <source>
        <dbReference type="EMBL" id="GHD22712.1"/>
    </source>
</evidence>
<reference evidence="4" key="1">
    <citation type="journal article" date="2014" name="Int. J. Syst. Evol. Microbiol.">
        <title>Complete genome sequence of Corynebacterium casei LMG S-19264T (=DSM 44701T), isolated from a smear-ripened cheese.</title>
        <authorList>
            <consortium name="US DOE Joint Genome Institute (JGI-PGF)"/>
            <person name="Walter F."/>
            <person name="Albersmeier A."/>
            <person name="Kalinowski J."/>
            <person name="Ruckert C."/>
        </authorList>
    </citation>
    <scope>NUCLEOTIDE SEQUENCE</scope>
    <source>
        <strain evidence="4">KCTC 42249</strain>
    </source>
</reference>
<proteinExistence type="inferred from homology"/>
<dbReference type="InterPro" id="IPR003680">
    <property type="entry name" value="Flavodoxin_fold"/>
</dbReference>
<dbReference type="EMBL" id="BMZQ01000005">
    <property type="protein sequence ID" value="GHD22712.1"/>
    <property type="molecule type" value="Genomic_DNA"/>
</dbReference>
<dbReference type="InterPro" id="IPR051545">
    <property type="entry name" value="NAD(P)H_dehydrogenase_qn"/>
</dbReference>
<dbReference type="Gene3D" id="3.40.50.360">
    <property type="match status" value="1"/>
</dbReference>
<evidence type="ECO:0000256" key="2">
    <source>
        <dbReference type="ARBA" id="ARBA00023002"/>
    </source>
</evidence>
<protein>
    <submittedName>
        <fullName evidence="4">NAD(P)H dehydrogenase</fullName>
    </submittedName>
</protein>
<feature type="domain" description="Flavodoxin-like fold" evidence="3">
    <location>
        <begin position="5"/>
        <end position="212"/>
    </location>
</feature>
<reference evidence="4" key="2">
    <citation type="submission" date="2020-09" db="EMBL/GenBank/DDBJ databases">
        <authorList>
            <person name="Sun Q."/>
            <person name="Kim S."/>
        </authorList>
    </citation>
    <scope>NUCLEOTIDE SEQUENCE</scope>
    <source>
        <strain evidence="4">KCTC 42249</strain>
    </source>
</reference>
<dbReference type="InterPro" id="IPR029039">
    <property type="entry name" value="Flavoprotein-like_sf"/>
</dbReference>
<evidence type="ECO:0000256" key="1">
    <source>
        <dbReference type="ARBA" id="ARBA00006252"/>
    </source>
</evidence>
<gene>
    <name evidence="4" type="ORF">GCM10016234_37240</name>
</gene>
<comment type="similarity">
    <text evidence="1">Belongs to the NAD(P)H dehydrogenase (quinone) family.</text>
</comment>